<evidence type="ECO:0000313" key="5">
    <source>
        <dbReference type="Proteomes" id="UP001172101"/>
    </source>
</evidence>
<evidence type="ECO:0000313" key="4">
    <source>
        <dbReference type="EMBL" id="KAK0722613.1"/>
    </source>
</evidence>
<name>A0AA40E4W5_9PEZI</name>
<feature type="region of interest" description="Disordered" evidence="1">
    <location>
        <begin position="58"/>
        <end position="79"/>
    </location>
</feature>
<keyword evidence="5" id="KW-1185">Reference proteome</keyword>
<keyword evidence="4" id="KW-0378">Hydrolase</keyword>
<proteinExistence type="predicted"/>
<evidence type="ECO:0000256" key="1">
    <source>
        <dbReference type="SAM" id="MobiDB-lite"/>
    </source>
</evidence>
<protein>
    <submittedName>
        <fullName evidence="4">Alpha/Beta hydrolase protein</fullName>
    </submittedName>
</protein>
<feature type="compositionally biased region" description="Polar residues" evidence="1">
    <location>
        <begin position="68"/>
        <end position="79"/>
    </location>
</feature>
<dbReference type="PROSITE" id="PS00941">
    <property type="entry name" value="CARBOXYLESTERASE_B_2"/>
    <property type="match status" value="1"/>
</dbReference>
<feature type="signal peptide" evidence="2">
    <location>
        <begin position="1"/>
        <end position="19"/>
    </location>
</feature>
<organism evidence="4 5">
    <name type="scientific">Lasiosphaeria miniovina</name>
    <dbReference type="NCBI Taxonomy" id="1954250"/>
    <lineage>
        <taxon>Eukaryota</taxon>
        <taxon>Fungi</taxon>
        <taxon>Dikarya</taxon>
        <taxon>Ascomycota</taxon>
        <taxon>Pezizomycotina</taxon>
        <taxon>Sordariomycetes</taxon>
        <taxon>Sordariomycetidae</taxon>
        <taxon>Sordariales</taxon>
        <taxon>Lasiosphaeriaceae</taxon>
        <taxon>Lasiosphaeria</taxon>
    </lineage>
</organism>
<dbReference type="GO" id="GO:0016787">
    <property type="term" value="F:hydrolase activity"/>
    <property type="evidence" value="ECO:0007669"/>
    <property type="project" value="UniProtKB-KW"/>
</dbReference>
<dbReference type="Proteomes" id="UP001172101">
    <property type="component" value="Unassembled WGS sequence"/>
</dbReference>
<gene>
    <name evidence="4" type="ORF">B0T26DRAFT_801346</name>
</gene>
<dbReference type="InterPro" id="IPR050309">
    <property type="entry name" value="Type-B_Carboxylest/Lipase"/>
</dbReference>
<dbReference type="RefSeq" id="XP_060298537.1">
    <property type="nucleotide sequence ID" value="XM_060447022.1"/>
</dbReference>
<dbReference type="AlphaFoldDB" id="A0AA40E4W5"/>
<feature type="domain" description="Carboxylesterase type B" evidence="3">
    <location>
        <begin position="42"/>
        <end position="509"/>
    </location>
</feature>
<dbReference type="InterPro" id="IPR002018">
    <property type="entry name" value="CarbesteraseB"/>
</dbReference>
<keyword evidence="2" id="KW-0732">Signal</keyword>
<dbReference type="Pfam" id="PF00135">
    <property type="entry name" value="COesterase"/>
    <property type="match status" value="1"/>
</dbReference>
<comment type="caution">
    <text evidence="4">The sequence shown here is derived from an EMBL/GenBank/DDBJ whole genome shotgun (WGS) entry which is preliminary data.</text>
</comment>
<dbReference type="PANTHER" id="PTHR11559">
    <property type="entry name" value="CARBOXYLESTERASE"/>
    <property type="match status" value="1"/>
</dbReference>
<feature type="chain" id="PRO_5041234411" evidence="2">
    <location>
        <begin position="20"/>
        <end position="550"/>
    </location>
</feature>
<accession>A0AA40E4W5</accession>
<dbReference type="InterPro" id="IPR019819">
    <property type="entry name" value="Carboxylesterase_B_CS"/>
</dbReference>
<dbReference type="InterPro" id="IPR029058">
    <property type="entry name" value="AB_hydrolase_fold"/>
</dbReference>
<dbReference type="SUPFAM" id="SSF53474">
    <property type="entry name" value="alpha/beta-Hydrolases"/>
    <property type="match status" value="1"/>
</dbReference>
<dbReference type="EMBL" id="JAUIRO010000003">
    <property type="protein sequence ID" value="KAK0722613.1"/>
    <property type="molecule type" value="Genomic_DNA"/>
</dbReference>
<evidence type="ECO:0000259" key="3">
    <source>
        <dbReference type="Pfam" id="PF00135"/>
    </source>
</evidence>
<sequence>MSIPKLTLLLLPFLKGVIAQTLPIVTLPWGKWQAQIYENDANANPSYGPSCYQVNTSKLQNPPGGTPGVQNPNDGAPSSSEDCLFLDVYAPASAFDQNGNPIQELPVIVWFYGGAYAFGSKELGGGLPLYTGQSMLAASEYNAIFVAGNYRLGAFGWLAGSYMESNAQPNAGLYDQSLLLDWVQRYIIQAAGNPNQVSAWGESAGAGSILHHLIRENGTRDPQFGSFLVQSPAFEWSWDNSVNGTLDTIYRNFSALANCGFGYNISCLRGQSVNLLVSANQKLFDAVHQTGLFPVGPAVDGKWVQTIPAIAFANHNYWPSIDGALISHVTNETASFTPQWVVSQSTFDAFLNDFFPEPSLGPVRAAMRAQYNCKTTYSGNFRACIADLIRDSTFTCNTRQLFEAYPSVAYMMRYAFPFDEYAVHASDLIPTFMNGFDDAYDMLRANNMSKTEAFLYAGFLDTEIMPWYQSYLASFGLHANPNQGPSDTTYWPVATPGDEIGNVMQVHEIEFSLVTDDQNTASICDFWTQIAKMIEGSGSVKKPPQDWKDL</sequence>
<reference evidence="4" key="1">
    <citation type="submission" date="2023-06" db="EMBL/GenBank/DDBJ databases">
        <title>Genome-scale phylogeny and comparative genomics of the fungal order Sordariales.</title>
        <authorList>
            <consortium name="Lawrence Berkeley National Laboratory"/>
            <person name="Hensen N."/>
            <person name="Bonometti L."/>
            <person name="Westerberg I."/>
            <person name="Brannstrom I.O."/>
            <person name="Guillou S."/>
            <person name="Cros-Aarteil S."/>
            <person name="Calhoun S."/>
            <person name="Haridas S."/>
            <person name="Kuo A."/>
            <person name="Mondo S."/>
            <person name="Pangilinan J."/>
            <person name="Riley R."/>
            <person name="LaButti K."/>
            <person name="Andreopoulos B."/>
            <person name="Lipzen A."/>
            <person name="Chen C."/>
            <person name="Yanf M."/>
            <person name="Daum C."/>
            <person name="Ng V."/>
            <person name="Clum A."/>
            <person name="Steindorff A."/>
            <person name="Ohm R."/>
            <person name="Martin F."/>
            <person name="Silar P."/>
            <person name="Natvig D."/>
            <person name="Lalanne C."/>
            <person name="Gautier V."/>
            <person name="Ament-velasquez S.L."/>
            <person name="Kruys A."/>
            <person name="Hutchinson M.I."/>
            <person name="Powell A.J."/>
            <person name="Barry K."/>
            <person name="Miller A.N."/>
            <person name="Grigoriev I.V."/>
            <person name="Debuchy R."/>
            <person name="Gladieux P."/>
            <person name="Thoren M.H."/>
            <person name="Johannesson H."/>
        </authorList>
    </citation>
    <scope>NUCLEOTIDE SEQUENCE</scope>
    <source>
        <strain evidence="4">SMH2392-1A</strain>
    </source>
</reference>
<dbReference type="GeneID" id="85330292"/>
<evidence type="ECO:0000256" key="2">
    <source>
        <dbReference type="SAM" id="SignalP"/>
    </source>
</evidence>
<dbReference type="Gene3D" id="3.40.50.1820">
    <property type="entry name" value="alpha/beta hydrolase"/>
    <property type="match status" value="1"/>
</dbReference>